<protein>
    <submittedName>
        <fullName evidence="2">MBL fold metallo-hydrolase</fullName>
    </submittedName>
</protein>
<feature type="domain" description="Metallo-beta-lactamase" evidence="1">
    <location>
        <begin position="22"/>
        <end position="209"/>
    </location>
</feature>
<dbReference type="EMBL" id="JBBNGS010000011">
    <property type="protein sequence ID" value="MEQ2638026.1"/>
    <property type="molecule type" value="Genomic_DNA"/>
</dbReference>
<sequence length="285" mass="30440">MAKLISARPIAEGVWQLTDSFENRAYVVAGRERALLVDTMAGFGDVVAQASELAGGLPVTVALTHRHCDHVGGSFGAGEVLMSAADDVEAAWEESERGARLFAEVARREGMVPGGEKCAVERGGRPRVSHVGEGDVLDLGGRTVEVVELAGHTVGSVGYLVRDAGLLLSGDAVTPVMCLCFAESLTLDDWRQTLFKMAGLDFCEFWTGHHGVPFGKGDLDGFLAAADFAEGDRGHEWHHSIVPGWEGTIHLVPNGVWSPDSPDFRAVITRGLPPVRPRRGGHRNA</sequence>
<evidence type="ECO:0000313" key="3">
    <source>
        <dbReference type="Proteomes" id="UP001478817"/>
    </source>
</evidence>
<dbReference type="InterPro" id="IPR050855">
    <property type="entry name" value="NDM-1-like"/>
</dbReference>
<keyword evidence="3" id="KW-1185">Reference proteome</keyword>
<name>A0ABV1IIY7_9ACTN</name>
<reference evidence="2 3" key="1">
    <citation type="submission" date="2024-04" db="EMBL/GenBank/DDBJ databases">
        <title>Human intestinal bacterial collection.</title>
        <authorList>
            <person name="Pauvert C."/>
            <person name="Hitch T.C.A."/>
            <person name="Clavel T."/>
        </authorList>
    </citation>
    <scope>NUCLEOTIDE SEQUENCE [LARGE SCALE GENOMIC DNA]</scope>
    <source>
        <strain evidence="2 3">CLA-AA-H197</strain>
    </source>
</reference>
<organism evidence="2 3">
    <name type="scientific">Paratractidigestivibacter faecalis</name>
    <dbReference type="NCBI Taxonomy" id="2292441"/>
    <lineage>
        <taxon>Bacteria</taxon>
        <taxon>Bacillati</taxon>
        <taxon>Actinomycetota</taxon>
        <taxon>Coriobacteriia</taxon>
        <taxon>Coriobacteriales</taxon>
        <taxon>Atopobiaceae</taxon>
        <taxon>Paratractidigestivibacter</taxon>
    </lineage>
</organism>
<dbReference type="SUPFAM" id="SSF56281">
    <property type="entry name" value="Metallo-hydrolase/oxidoreductase"/>
    <property type="match status" value="1"/>
</dbReference>
<evidence type="ECO:0000259" key="1">
    <source>
        <dbReference type="SMART" id="SM00849"/>
    </source>
</evidence>
<dbReference type="Proteomes" id="UP001478817">
    <property type="component" value="Unassembled WGS sequence"/>
</dbReference>
<accession>A0ABV1IIY7</accession>
<comment type="caution">
    <text evidence="2">The sequence shown here is derived from an EMBL/GenBank/DDBJ whole genome shotgun (WGS) entry which is preliminary data.</text>
</comment>
<dbReference type="PANTHER" id="PTHR42951:SF22">
    <property type="entry name" value="METALLO BETA-LACTAMASE SUPERFAMILY LIPOPROTEIN"/>
    <property type="match status" value="1"/>
</dbReference>
<dbReference type="Gene3D" id="3.60.15.10">
    <property type="entry name" value="Ribonuclease Z/Hydroxyacylglutathione hydrolase-like"/>
    <property type="match status" value="1"/>
</dbReference>
<gene>
    <name evidence="2" type="ORF">AAAT05_06705</name>
</gene>
<dbReference type="InterPro" id="IPR001279">
    <property type="entry name" value="Metallo-B-lactamas"/>
</dbReference>
<dbReference type="PANTHER" id="PTHR42951">
    <property type="entry name" value="METALLO-BETA-LACTAMASE DOMAIN-CONTAINING"/>
    <property type="match status" value="1"/>
</dbReference>
<dbReference type="SMART" id="SM00849">
    <property type="entry name" value="Lactamase_B"/>
    <property type="match status" value="1"/>
</dbReference>
<proteinExistence type="predicted"/>
<dbReference type="InterPro" id="IPR036866">
    <property type="entry name" value="RibonucZ/Hydroxyglut_hydro"/>
</dbReference>
<dbReference type="RefSeq" id="WP_349182622.1">
    <property type="nucleotide sequence ID" value="NZ_JBBNGS010000011.1"/>
</dbReference>
<dbReference type="Pfam" id="PF00753">
    <property type="entry name" value="Lactamase_B"/>
    <property type="match status" value="1"/>
</dbReference>
<evidence type="ECO:0000313" key="2">
    <source>
        <dbReference type="EMBL" id="MEQ2638026.1"/>
    </source>
</evidence>